<keyword evidence="2" id="KW-1185">Reference proteome</keyword>
<sequence length="58" mass="6483">MEWFVHSLGRLVVQADSARLRLPMARLDSWLNLTRGSAQLVAQTDSAAQLDSWLGSTR</sequence>
<dbReference type="Proteomes" id="UP001150907">
    <property type="component" value="Unassembled WGS sequence"/>
</dbReference>
<reference evidence="1" key="1">
    <citation type="submission" date="2022-07" db="EMBL/GenBank/DDBJ databases">
        <title>Phylogenomic reconstructions and comparative analyses of Kickxellomycotina fungi.</title>
        <authorList>
            <person name="Reynolds N.K."/>
            <person name="Stajich J.E."/>
            <person name="Barry K."/>
            <person name="Grigoriev I.V."/>
            <person name="Crous P."/>
            <person name="Smith M.E."/>
        </authorList>
    </citation>
    <scope>NUCLEOTIDE SEQUENCE</scope>
    <source>
        <strain evidence="1">IMI 214461</strain>
    </source>
</reference>
<evidence type="ECO:0000313" key="1">
    <source>
        <dbReference type="EMBL" id="KAJ1996777.1"/>
    </source>
</evidence>
<accession>A0A9W8EG06</accession>
<dbReference type="AlphaFoldDB" id="A0A9W8EG06"/>
<gene>
    <name evidence="1" type="ORF">H4R26_006067</name>
</gene>
<comment type="caution">
    <text evidence="1">The sequence shown here is derived from an EMBL/GenBank/DDBJ whole genome shotgun (WGS) entry which is preliminary data.</text>
</comment>
<evidence type="ECO:0000313" key="2">
    <source>
        <dbReference type="Proteomes" id="UP001150907"/>
    </source>
</evidence>
<dbReference type="EMBL" id="JANBQF010001658">
    <property type="protein sequence ID" value="KAJ1996777.1"/>
    <property type="molecule type" value="Genomic_DNA"/>
</dbReference>
<feature type="non-terminal residue" evidence="1">
    <location>
        <position position="58"/>
    </location>
</feature>
<name>A0A9W8EG06_9FUNG</name>
<organism evidence="1 2">
    <name type="scientific">Coemansia thaxteri</name>
    <dbReference type="NCBI Taxonomy" id="2663907"/>
    <lineage>
        <taxon>Eukaryota</taxon>
        <taxon>Fungi</taxon>
        <taxon>Fungi incertae sedis</taxon>
        <taxon>Zoopagomycota</taxon>
        <taxon>Kickxellomycotina</taxon>
        <taxon>Kickxellomycetes</taxon>
        <taxon>Kickxellales</taxon>
        <taxon>Kickxellaceae</taxon>
        <taxon>Coemansia</taxon>
    </lineage>
</organism>
<protein>
    <submittedName>
        <fullName evidence="1">Uncharacterized protein</fullName>
    </submittedName>
</protein>
<proteinExistence type="predicted"/>